<dbReference type="Pfam" id="PF09604">
    <property type="entry name" value="Potass_KdpF"/>
    <property type="match status" value="1"/>
</dbReference>
<accession>A0ABT7NRB3</accession>
<evidence type="ECO:0000256" key="1">
    <source>
        <dbReference type="SAM" id="Phobius"/>
    </source>
</evidence>
<keyword evidence="3" id="KW-1185">Reference proteome</keyword>
<name>A0ABT7NRB3_9SPHI</name>
<evidence type="ECO:0000313" key="2">
    <source>
        <dbReference type="EMBL" id="MDM1049757.1"/>
    </source>
</evidence>
<reference evidence="2" key="1">
    <citation type="submission" date="2020-06" db="EMBL/GenBank/DDBJ databases">
        <authorList>
            <person name="Dong N."/>
        </authorList>
    </citation>
    <scope>NUCLEOTIDE SEQUENCE</scope>
    <source>
        <strain evidence="2">R1692</strain>
    </source>
</reference>
<organism evidence="2 3">
    <name type="scientific">Sphingobacterium hotanense</name>
    <dbReference type="NCBI Taxonomy" id="649196"/>
    <lineage>
        <taxon>Bacteria</taxon>
        <taxon>Pseudomonadati</taxon>
        <taxon>Bacteroidota</taxon>
        <taxon>Sphingobacteriia</taxon>
        <taxon>Sphingobacteriales</taxon>
        <taxon>Sphingobacteriaceae</taxon>
        <taxon>Sphingobacterium</taxon>
    </lineage>
</organism>
<evidence type="ECO:0000313" key="3">
    <source>
        <dbReference type="Proteomes" id="UP001170954"/>
    </source>
</evidence>
<dbReference type="EMBL" id="JACAGK010000056">
    <property type="protein sequence ID" value="MDM1049757.1"/>
    <property type="molecule type" value="Genomic_DNA"/>
</dbReference>
<dbReference type="InterPro" id="IPR011726">
    <property type="entry name" value="KdpF"/>
</dbReference>
<sequence length="25" mass="3022">MISLLIISIMVFLYIVYVLIYPEKF</sequence>
<keyword evidence="1" id="KW-0812">Transmembrane</keyword>
<reference evidence="2" key="2">
    <citation type="journal article" date="2022" name="Sci. Total Environ.">
        <title>Prevalence, transmission, and molecular epidemiology of tet(X)-positive bacteria among humans, animals, and environmental niches in China: An epidemiological, and genomic-based study.</title>
        <authorList>
            <person name="Dong N."/>
            <person name="Zeng Y."/>
            <person name="Cai C."/>
            <person name="Sun C."/>
            <person name="Lu J."/>
            <person name="Liu C."/>
            <person name="Zhou H."/>
            <person name="Sun Q."/>
            <person name="Shu L."/>
            <person name="Wang H."/>
            <person name="Wang Y."/>
            <person name="Wang S."/>
            <person name="Wu C."/>
            <person name="Chan E.W."/>
            <person name="Chen G."/>
            <person name="Shen Z."/>
            <person name="Chen S."/>
            <person name="Zhang R."/>
        </authorList>
    </citation>
    <scope>NUCLEOTIDE SEQUENCE</scope>
    <source>
        <strain evidence="2">R1692</strain>
    </source>
</reference>
<keyword evidence="1" id="KW-1133">Transmembrane helix</keyword>
<gene>
    <name evidence="2" type="ORF">HX018_16075</name>
</gene>
<protein>
    <submittedName>
        <fullName evidence="2">Potassium-transporting ATPase subunit F</fullName>
    </submittedName>
</protein>
<dbReference type="RefSeq" id="WP_149527705.1">
    <property type="nucleotide sequence ID" value="NZ_CP030848.1"/>
</dbReference>
<proteinExistence type="predicted"/>
<comment type="caution">
    <text evidence="2">The sequence shown here is derived from an EMBL/GenBank/DDBJ whole genome shotgun (WGS) entry which is preliminary data.</text>
</comment>
<dbReference type="Proteomes" id="UP001170954">
    <property type="component" value="Unassembled WGS sequence"/>
</dbReference>
<feature type="transmembrane region" description="Helical" evidence="1">
    <location>
        <begin position="6"/>
        <end position="22"/>
    </location>
</feature>
<keyword evidence="1" id="KW-0472">Membrane</keyword>